<keyword evidence="1" id="KW-0175">Coiled coil</keyword>
<accession>A0A5N7DMD3</accession>
<evidence type="ECO:0000313" key="2">
    <source>
        <dbReference type="EMBL" id="KAE8406638.1"/>
    </source>
</evidence>
<evidence type="ECO:0000256" key="1">
    <source>
        <dbReference type="SAM" id="Coils"/>
    </source>
</evidence>
<sequence>MTAADCAGQCAENPECVVSTWYATKKQCLALSDRGFRTYGPAKYWVTFVRTGKTTEEKGGNEQCSSEKLVLEKELQERCEKEKVTLSTKCDEDRTSIDKKLQESKEEWEKKITALKATCDADKSAKEQCEQDKAELNKKHNEEKYTKEKLEQEKQVILNKYKEEKAALEKANIDEKTKLEQENNKLKEVIATSGGGPAKPDSLPVGINPYLPCPNIDGKEYTVDGVTYRAFCWKKPRGRYINTDVDGGKLNIRDLVIGMKACSLDSACQGVYSNHQSYWTIHLDYQFPPLEEIPHLNSEQHLSFIPVQPRGNNFKPNALAIPSLLAGNVFGGCPESDGQQLNIGSHTFNFHCREYTGAPDAHLPISSYIRYPPWCLAVCAGTPGCEGTSMGYGSCKFYSRFEKLEKMEQSKIVPHHWVAVLSQAGND</sequence>
<dbReference type="EMBL" id="ML736752">
    <property type="protein sequence ID" value="KAE8406638.1"/>
    <property type="molecule type" value="Genomic_DNA"/>
</dbReference>
<organism evidence="2 3">
    <name type="scientific">Aspergillus pseudonomiae</name>
    <dbReference type="NCBI Taxonomy" id="1506151"/>
    <lineage>
        <taxon>Eukaryota</taxon>
        <taxon>Fungi</taxon>
        <taxon>Dikarya</taxon>
        <taxon>Ascomycota</taxon>
        <taxon>Pezizomycotina</taxon>
        <taxon>Eurotiomycetes</taxon>
        <taxon>Eurotiomycetidae</taxon>
        <taxon>Eurotiales</taxon>
        <taxon>Aspergillaceae</taxon>
        <taxon>Aspergillus</taxon>
        <taxon>Aspergillus subgen. Circumdati</taxon>
    </lineage>
</organism>
<proteinExistence type="predicted"/>
<evidence type="ECO:0000313" key="3">
    <source>
        <dbReference type="Proteomes" id="UP000325579"/>
    </source>
</evidence>
<feature type="coiled-coil region" evidence="1">
    <location>
        <begin position="98"/>
        <end position="185"/>
    </location>
</feature>
<dbReference type="GeneID" id="43671301"/>
<dbReference type="RefSeq" id="XP_031943957.1">
    <property type="nucleotide sequence ID" value="XM_032086610.1"/>
</dbReference>
<dbReference type="AlphaFoldDB" id="A0A5N7DMD3"/>
<dbReference type="Proteomes" id="UP000325579">
    <property type="component" value="Unassembled WGS sequence"/>
</dbReference>
<dbReference type="OrthoDB" id="4356646at2759"/>
<name>A0A5N7DMD3_9EURO</name>
<gene>
    <name evidence="2" type="ORF">BDV37DRAFT_280596</name>
</gene>
<protein>
    <submittedName>
        <fullName evidence="2">Uncharacterized protein</fullName>
    </submittedName>
</protein>
<reference evidence="2 3" key="1">
    <citation type="submission" date="2019-04" db="EMBL/GenBank/DDBJ databases">
        <authorList>
            <consortium name="DOE Joint Genome Institute"/>
            <person name="Mondo S."/>
            <person name="Kjaerbolling I."/>
            <person name="Vesth T."/>
            <person name="Frisvad J.C."/>
            <person name="Nybo J.L."/>
            <person name="Theobald S."/>
            <person name="Kildgaard S."/>
            <person name="Isbrandt T."/>
            <person name="Kuo A."/>
            <person name="Sato A."/>
            <person name="Lyhne E.K."/>
            <person name="Kogle M.E."/>
            <person name="Wiebenga A."/>
            <person name="Kun R.S."/>
            <person name="Lubbers R.J."/>
            <person name="Makela M.R."/>
            <person name="Barry K."/>
            <person name="Chovatia M."/>
            <person name="Clum A."/>
            <person name="Daum C."/>
            <person name="Haridas S."/>
            <person name="He G."/>
            <person name="LaButti K."/>
            <person name="Lipzen A."/>
            <person name="Riley R."/>
            <person name="Salamov A."/>
            <person name="Simmons B.A."/>
            <person name="Magnuson J.K."/>
            <person name="Henrissat B."/>
            <person name="Mortensen U.H."/>
            <person name="Larsen T.O."/>
            <person name="Devries R.P."/>
            <person name="Grigoriev I.V."/>
            <person name="Machida M."/>
            <person name="Baker S.E."/>
            <person name="Andersen M.R."/>
            <person name="Cantor M.N."/>
            <person name="Hua S.X."/>
        </authorList>
    </citation>
    <scope>NUCLEOTIDE SEQUENCE [LARGE SCALE GENOMIC DNA]</scope>
    <source>
        <strain evidence="2 3">CBS 119388</strain>
    </source>
</reference>
<keyword evidence="3" id="KW-1185">Reference proteome</keyword>